<dbReference type="PRINTS" id="PR01436">
    <property type="entry name" value="NADHDHGNASE2"/>
</dbReference>
<comment type="subcellular location">
    <subcellularLocation>
        <location evidence="2 18">Mitochondrion inner membrane</location>
        <topology evidence="2 18">Multi-pass membrane protein</topology>
    </subcellularLocation>
</comment>
<dbReference type="GO" id="GO:0008137">
    <property type="term" value="F:NADH dehydrogenase (ubiquinone) activity"/>
    <property type="evidence" value="ECO:0007669"/>
    <property type="project" value="UniProtKB-EC"/>
</dbReference>
<keyword evidence="7 18" id="KW-0679">Respiratory chain</keyword>
<comment type="similarity">
    <text evidence="3 18">Belongs to the complex I subunit 2 family.</text>
</comment>
<evidence type="ECO:0000256" key="11">
    <source>
        <dbReference type="ARBA" id="ARBA00022982"/>
    </source>
</evidence>
<dbReference type="EMBL" id="MH923243">
    <property type="protein sequence ID" value="AYU71307.1"/>
    <property type="molecule type" value="Genomic_DNA"/>
</dbReference>
<dbReference type="InterPro" id="IPR003917">
    <property type="entry name" value="NADH_UbQ_OxRdtase_chain2"/>
</dbReference>
<feature type="transmembrane region" description="Helical" evidence="18">
    <location>
        <begin position="57"/>
        <end position="75"/>
    </location>
</feature>
<keyword evidence="12 18" id="KW-1133">Transmembrane helix</keyword>
<comment type="function">
    <text evidence="1">Core subunit of the mitochondrial membrane respiratory chain NADH dehydrogenase (Complex I) that is believed to belong to the minimal assembly required for catalysis. Complex I functions in the transfer of electrons from NADH to the respiratory chain. The immediate electron acceptor for the enzyme is believed to be ubiquinone.</text>
</comment>
<gene>
    <name evidence="20" type="primary">nad2</name>
</gene>
<evidence type="ECO:0000256" key="12">
    <source>
        <dbReference type="ARBA" id="ARBA00022989"/>
    </source>
</evidence>
<feature type="transmembrane region" description="Helical" evidence="18">
    <location>
        <begin position="7"/>
        <end position="23"/>
    </location>
</feature>
<proteinExistence type="inferred from homology"/>
<evidence type="ECO:0000259" key="19">
    <source>
        <dbReference type="Pfam" id="PF00361"/>
    </source>
</evidence>
<dbReference type="PANTHER" id="PTHR46552:SF1">
    <property type="entry name" value="NADH-UBIQUINONE OXIDOREDUCTASE CHAIN 2"/>
    <property type="match status" value="1"/>
</dbReference>
<evidence type="ECO:0000256" key="14">
    <source>
        <dbReference type="ARBA" id="ARBA00023075"/>
    </source>
</evidence>
<keyword evidence="11 18" id="KW-0249">Electron transport</keyword>
<dbReference type="GO" id="GO:0005743">
    <property type="term" value="C:mitochondrial inner membrane"/>
    <property type="evidence" value="ECO:0007669"/>
    <property type="project" value="UniProtKB-SubCell"/>
</dbReference>
<evidence type="ECO:0000256" key="2">
    <source>
        <dbReference type="ARBA" id="ARBA00004448"/>
    </source>
</evidence>
<dbReference type="InterPro" id="IPR050175">
    <property type="entry name" value="Complex_I_Subunit_2"/>
</dbReference>
<name>A0A3G4RYE6_9COLE</name>
<keyword evidence="14 18" id="KW-0830">Ubiquinone</keyword>
<dbReference type="GO" id="GO:0006120">
    <property type="term" value="P:mitochondrial electron transport, NADH to ubiquinone"/>
    <property type="evidence" value="ECO:0007669"/>
    <property type="project" value="InterPro"/>
</dbReference>
<evidence type="ECO:0000256" key="16">
    <source>
        <dbReference type="ARBA" id="ARBA00023136"/>
    </source>
</evidence>
<keyword evidence="10 18" id="KW-1278">Translocase</keyword>
<comment type="function">
    <text evidence="18">Core subunit of the mitochondrial membrane respiratory chain NADH dehydrogenase (Complex I) which catalyzes electron transfer from NADH through the respiratory chain, using ubiquinone as an electron acceptor. Essential for the catalytic activity and assembly of complex I.</text>
</comment>
<dbReference type="AlphaFoldDB" id="A0A3G4RYE6"/>
<feature type="transmembrane region" description="Helical" evidence="18">
    <location>
        <begin position="271"/>
        <end position="290"/>
    </location>
</feature>
<feature type="transmembrane region" description="Helical" evidence="18">
    <location>
        <begin position="319"/>
        <end position="339"/>
    </location>
</feature>
<evidence type="ECO:0000256" key="4">
    <source>
        <dbReference type="ARBA" id="ARBA00012944"/>
    </source>
</evidence>
<feature type="transmembrane region" description="Helical" evidence="18">
    <location>
        <begin position="175"/>
        <end position="193"/>
    </location>
</feature>
<reference evidence="20" key="1">
    <citation type="journal article" date="2015" name="Mol. Biol. Evol.">
        <title>Soup to Tree: The Phylogeny of Beetles Inferred by Mitochondrial Metagenomics of a Bornean Rainforest Sample.</title>
        <authorList>
            <person name="Crampton-Platt A."/>
            <person name="Timmermans M.J."/>
            <person name="Gimmel M.L."/>
            <person name="Kutty S.N."/>
            <person name="Cockerill T.D."/>
            <person name="Vun Khen C."/>
            <person name="Vogler A.P."/>
        </authorList>
    </citation>
    <scope>NUCLEOTIDE SEQUENCE</scope>
</reference>
<dbReference type="InterPro" id="IPR001750">
    <property type="entry name" value="ND/Mrp_TM"/>
</dbReference>
<evidence type="ECO:0000256" key="10">
    <source>
        <dbReference type="ARBA" id="ARBA00022967"/>
    </source>
</evidence>
<dbReference type="PANTHER" id="PTHR46552">
    <property type="entry name" value="NADH-UBIQUINONE OXIDOREDUCTASE CHAIN 2"/>
    <property type="match status" value="1"/>
</dbReference>
<protein>
    <recommendedName>
        <fullName evidence="5 18">NADH-ubiquinone oxidoreductase chain 2</fullName>
        <ecNumber evidence="4 18">7.1.1.2</ecNumber>
    </recommendedName>
</protein>
<dbReference type="Pfam" id="PF00361">
    <property type="entry name" value="Proton_antipo_M"/>
    <property type="match status" value="1"/>
</dbReference>
<keyword evidence="16 18" id="KW-0472">Membrane</keyword>
<feature type="transmembrane region" description="Helical" evidence="18">
    <location>
        <begin position="95"/>
        <end position="114"/>
    </location>
</feature>
<keyword evidence="13 18" id="KW-0520">NAD</keyword>
<accession>A0A3G4RYE6</accession>
<evidence type="ECO:0000256" key="9">
    <source>
        <dbReference type="ARBA" id="ARBA00022792"/>
    </source>
</evidence>
<evidence type="ECO:0000256" key="6">
    <source>
        <dbReference type="ARBA" id="ARBA00022448"/>
    </source>
</evidence>
<feature type="transmembrane region" description="Helical" evidence="18">
    <location>
        <begin position="126"/>
        <end position="144"/>
    </location>
</feature>
<geneLocation type="mitochondrion" evidence="20"/>
<evidence type="ECO:0000256" key="1">
    <source>
        <dbReference type="ARBA" id="ARBA00003257"/>
    </source>
</evidence>
<keyword evidence="9 18" id="KW-0999">Mitochondrion inner membrane</keyword>
<evidence type="ECO:0000256" key="5">
    <source>
        <dbReference type="ARBA" id="ARBA00021008"/>
    </source>
</evidence>
<keyword evidence="6" id="KW-0813">Transport</keyword>
<sequence length="340" mass="38428">MLPLYKILFMTTLVMGTLISISSNSWLGVWMGLEMNLLSFIPLMNNSSNPRSTEASLKYFIVQAMASVILLMGMLLDTIKSDLPTNLLSGSLPFIWMTTALMIKTGAAPMHFWFPEVMEGLSWFNAAMLLTWQKIAPMIVLMYTAKNENFMTFLIMASVAVGGLMGLNQTSMRKILTYSSINHIGWMLAALYFTESLWMWYFTIYSAMNVVIVWALSQFSISSVSQFLIVSKMYPQLKTFLMLNFFSLGGIPPFIGFLPKWLTIQALIKEKMYFTTCFMIVVTLVTLYFYMRIAMPSMSMTTSGSPVFSSSWNFKSKNLSITNSILLLGLTASTLALNWI</sequence>
<keyword evidence="15 18" id="KW-0496">Mitochondrion</keyword>
<feature type="transmembrane region" description="Helical" evidence="18">
    <location>
        <begin position="240"/>
        <end position="259"/>
    </location>
</feature>
<evidence type="ECO:0000256" key="13">
    <source>
        <dbReference type="ARBA" id="ARBA00023027"/>
    </source>
</evidence>
<comment type="catalytic activity">
    <reaction evidence="17 18">
        <text>a ubiquinone + NADH + 5 H(+)(in) = a ubiquinol + NAD(+) + 4 H(+)(out)</text>
        <dbReference type="Rhea" id="RHEA:29091"/>
        <dbReference type="Rhea" id="RHEA-COMP:9565"/>
        <dbReference type="Rhea" id="RHEA-COMP:9566"/>
        <dbReference type="ChEBI" id="CHEBI:15378"/>
        <dbReference type="ChEBI" id="CHEBI:16389"/>
        <dbReference type="ChEBI" id="CHEBI:17976"/>
        <dbReference type="ChEBI" id="CHEBI:57540"/>
        <dbReference type="ChEBI" id="CHEBI:57945"/>
        <dbReference type="EC" id="7.1.1.2"/>
    </reaction>
</comment>
<feature type="domain" description="NADH:quinone oxidoreductase/Mrp antiporter transmembrane" evidence="19">
    <location>
        <begin position="23"/>
        <end position="284"/>
    </location>
</feature>
<evidence type="ECO:0000313" key="20">
    <source>
        <dbReference type="EMBL" id="AYU71307.1"/>
    </source>
</evidence>
<evidence type="ECO:0000256" key="17">
    <source>
        <dbReference type="ARBA" id="ARBA00049551"/>
    </source>
</evidence>
<evidence type="ECO:0000256" key="15">
    <source>
        <dbReference type="ARBA" id="ARBA00023128"/>
    </source>
</evidence>
<evidence type="ECO:0000256" key="3">
    <source>
        <dbReference type="ARBA" id="ARBA00007012"/>
    </source>
</evidence>
<dbReference type="EC" id="7.1.1.2" evidence="4 18"/>
<reference evidence="20" key="2">
    <citation type="submission" date="2018-09" db="EMBL/GenBank/DDBJ databases">
        <authorList>
            <person name="James G."/>
        </authorList>
    </citation>
    <scope>NUCLEOTIDE SEQUENCE</scope>
</reference>
<feature type="transmembrane region" description="Helical" evidence="18">
    <location>
        <begin position="150"/>
        <end position="168"/>
    </location>
</feature>
<organism evidence="20">
    <name type="scientific">Agrilinae sp. 1 ACP-2013</name>
    <dbReference type="NCBI Taxonomy" id="1434404"/>
    <lineage>
        <taxon>Eukaryota</taxon>
        <taxon>Metazoa</taxon>
        <taxon>Ecdysozoa</taxon>
        <taxon>Arthropoda</taxon>
        <taxon>Hexapoda</taxon>
        <taxon>Insecta</taxon>
        <taxon>Pterygota</taxon>
        <taxon>Neoptera</taxon>
        <taxon>Endopterygota</taxon>
        <taxon>Coleoptera</taxon>
        <taxon>Polyphaga</taxon>
        <taxon>Elateriformia</taxon>
        <taxon>Buprestoidea</taxon>
        <taxon>Buprestidae</taxon>
        <taxon>Agrilinae</taxon>
    </lineage>
</organism>
<evidence type="ECO:0000256" key="8">
    <source>
        <dbReference type="ARBA" id="ARBA00022692"/>
    </source>
</evidence>
<keyword evidence="8 18" id="KW-0812">Transmembrane</keyword>
<evidence type="ECO:0000256" key="7">
    <source>
        <dbReference type="ARBA" id="ARBA00022660"/>
    </source>
</evidence>
<evidence type="ECO:0000256" key="18">
    <source>
        <dbReference type="RuleBase" id="RU003403"/>
    </source>
</evidence>